<accession>A0AC61S4R3</accession>
<keyword evidence="2" id="KW-1185">Reference proteome</keyword>
<reference evidence="1" key="1">
    <citation type="submission" date="2019-04" db="EMBL/GenBank/DDBJ databases">
        <title>Microbes associate with the intestines of laboratory mice.</title>
        <authorList>
            <person name="Navarre W."/>
            <person name="Wong E."/>
            <person name="Huang K.C."/>
            <person name="Tropini C."/>
            <person name="Ng K."/>
            <person name="Yu B."/>
        </authorList>
    </citation>
    <scope>NUCLEOTIDE SEQUENCE</scope>
    <source>
        <strain evidence="1">NM86_A22</strain>
    </source>
</reference>
<protein>
    <submittedName>
        <fullName evidence="1">Uncharacterized protein</fullName>
    </submittedName>
</protein>
<evidence type="ECO:0000313" key="2">
    <source>
        <dbReference type="Proteomes" id="UP000305401"/>
    </source>
</evidence>
<sequence>MKQFHCLLTLLLLCISHTATATGICWYDGSGPVKLYVPEKASMVVKVASQMFSDDMLAVTGRKSITVPEKNATIVLTQLDRASAAQRRQLSAKGIDIKKLESLTDGFSIITDNKKIYVTGTNGRGTAYGLLELSRQAGVSPWVWWGDVVPQPQNRLAIPHGYATMQGASVEYRGIFLNDEDWSLRPWSYRNYDKSDFGNIGARTYKRIFELLLRLRANAIWPGMHTGTKAFFRTEGAKAIADSCGIVIGTSHCEPLLRNNVNEWNHKERGAFNYITNKDAVQKYWIERLKEVKDSEGGNMFTIG</sequence>
<dbReference type="Proteomes" id="UP000305401">
    <property type="component" value="Unassembled WGS sequence"/>
</dbReference>
<gene>
    <name evidence="1" type="ORF">E5990_07005</name>
</gene>
<organism evidence="1 2">
    <name type="scientific">Muribaculum caecicola</name>
    <dbReference type="NCBI Taxonomy" id="3038144"/>
    <lineage>
        <taxon>Bacteria</taxon>
        <taxon>Pseudomonadati</taxon>
        <taxon>Bacteroidota</taxon>
        <taxon>Bacteroidia</taxon>
        <taxon>Bacteroidales</taxon>
        <taxon>Muribaculaceae</taxon>
        <taxon>Muribaculum</taxon>
    </lineage>
</organism>
<comment type="caution">
    <text evidence="1">The sequence shown here is derived from an EMBL/GenBank/DDBJ whole genome shotgun (WGS) entry which is preliminary data.</text>
</comment>
<name>A0AC61S4R3_9BACT</name>
<evidence type="ECO:0000313" key="1">
    <source>
        <dbReference type="EMBL" id="THG49526.1"/>
    </source>
</evidence>
<dbReference type="EMBL" id="SSTG01000079">
    <property type="protein sequence ID" value="THG49526.1"/>
    <property type="molecule type" value="Genomic_DNA"/>
</dbReference>
<feature type="non-terminal residue" evidence="1">
    <location>
        <position position="304"/>
    </location>
</feature>
<proteinExistence type="predicted"/>